<dbReference type="InterPro" id="IPR012128">
    <property type="entry name" value="Phycobilisome_asu/bsu"/>
</dbReference>
<protein>
    <submittedName>
        <fullName evidence="5">Allophycocyanin-like protein</fullName>
    </submittedName>
</protein>
<dbReference type="GO" id="GO:0015979">
    <property type="term" value="P:photosynthesis"/>
    <property type="evidence" value="ECO:0007669"/>
    <property type="project" value="InterPro"/>
</dbReference>
<dbReference type="Gene3D" id="1.10.490.20">
    <property type="entry name" value="Phycocyanins"/>
    <property type="match status" value="1"/>
</dbReference>
<evidence type="ECO:0000256" key="4">
    <source>
        <dbReference type="ARBA" id="ARBA00023307"/>
    </source>
</evidence>
<dbReference type="GO" id="GO:0012505">
    <property type="term" value="C:endomembrane system"/>
    <property type="evidence" value="ECO:0007669"/>
    <property type="project" value="UniProtKB-SubCell"/>
</dbReference>
<proteinExistence type="inferred from homology"/>
<evidence type="ECO:0000313" key="5">
    <source>
        <dbReference type="EMBL" id="AHZ34074.1"/>
    </source>
</evidence>
<comment type="similarity">
    <text evidence="2">Belongs to the phycobiliprotein family.</text>
</comment>
<organism evidence="5">
    <name type="scientific">uncultured Synechococcus sp</name>
    <dbReference type="NCBI Taxonomy" id="154535"/>
    <lineage>
        <taxon>Bacteria</taxon>
        <taxon>Bacillati</taxon>
        <taxon>Cyanobacteriota</taxon>
        <taxon>Cyanophyceae</taxon>
        <taxon>Synechococcales</taxon>
        <taxon>Synechococcaceae</taxon>
        <taxon>Synechococcus</taxon>
        <taxon>environmental samples</taxon>
    </lineage>
</organism>
<dbReference type="Pfam" id="PF00502">
    <property type="entry name" value="Phycobilisome"/>
    <property type="match status" value="1"/>
</dbReference>
<dbReference type="AlphaFoldDB" id="A0A024CJ82"/>
<dbReference type="SUPFAM" id="SSF46458">
    <property type="entry name" value="Globin-like"/>
    <property type="match status" value="1"/>
</dbReference>
<keyword evidence="4" id="KW-0089">Bile pigment</keyword>
<evidence type="ECO:0000256" key="3">
    <source>
        <dbReference type="ARBA" id="ARBA00022991"/>
    </source>
</evidence>
<sequence length="192" mass="21755">MNNDSSAKIKELTKKAELFGLHKNNQLPESNAKILDSADRAKRLLSTEELNILCERSHSDASKLEELQNILPRLIDEAKDVLLRRFPEIIEPGGSLYPEERAEACWRDCFHFARISIYGTAAGNTDITDKEGVKAVQELYSILEVPVNALMICLKELQVKCREIYSESTQQKDLELLDGCFNHLVATMESMK</sequence>
<gene>
    <name evidence="5" type="primary">aplA</name>
</gene>
<keyword evidence="3" id="KW-0157">Chromophore</keyword>
<dbReference type="GO" id="GO:0030089">
    <property type="term" value="C:phycobilisome"/>
    <property type="evidence" value="ECO:0007669"/>
    <property type="project" value="InterPro"/>
</dbReference>
<evidence type="ECO:0000256" key="1">
    <source>
        <dbReference type="ARBA" id="ARBA00004308"/>
    </source>
</evidence>
<evidence type="ECO:0000256" key="2">
    <source>
        <dbReference type="ARBA" id="ARBA00008182"/>
    </source>
</evidence>
<reference evidence="5" key="1">
    <citation type="journal article" date="2014" name="FEMS Microbiol. Ecol.">
        <title>Development of a targeted metagenomic approach to study a genomic region involved in light harvesting in marine Synechococcus.</title>
        <authorList>
            <person name="Humily F."/>
            <person name="Farrant G.K."/>
            <person name="Marie D."/>
            <person name="Perennou M."/>
            <person name="Mazard S."/>
            <person name="Labadie K."/>
            <person name="Aury J.-M."/>
            <person name="Wincker P."/>
            <person name="Nicolas Segui A."/>
            <person name="Scanlan D.J."/>
            <person name="Garczarek L."/>
        </authorList>
    </citation>
    <scope>NUCLEOTIDE SEQUENCE</scope>
</reference>
<dbReference type="InterPro" id="IPR038719">
    <property type="entry name" value="Phycobilisome_asu/bsu_sf"/>
</dbReference>
<name>A0A024CJ82_9SYNE</name>
<dbReference type="InterPro" id="IPR009050">
    <property type="entry name" value="Globin-like_sf"/>
</dbReference>
<comment type="subcellular location">
    <subcellularLocation>
        <location evidence="1">Endomembrane system</location>
    </subcellularLocation>
</comment>
<dbReference type="EMBL" id="KF846556">
    <property type="protein sequence ID" value="AHZ34074.1"/>
    <property type="molecule type" value="Genomic_DNA"/>
</dbReference>
<accession>A0A024CJ82</accession>